<dbReference type="InterPro" id="IPR038765">
    <property type="entry name" value="Papain-like_cys_pep_sf"/>
</dbReference>
<keyword evidence="3" id="KW-0378">Hydrolase</keyword>
<keyword evidence="7" id="KW-1185">Reference proteome</keyword>
<dbReference type="GO" id="GO:0006508">
    <property type="term" value="P:proteolysis"/>
    <property type="evidence" value="ECO:0007669"/>
    <property type="project" value="UniProtKB-KW"/>
</dbReference>
<dbReference type="SUPFAM" id="SSF54001">
    <property type="entry name" value="Cysteine proteinases"/>
    <property type="match status" value="1"/>
</dbReference>
<evidence type="ECO:0000259" key="5">
    <source>
        <dbReference type="Pfam" id="PF02902"/>
    </source>
</evidence>
<evidence type="ECO:0000256" key="3">
    <source>
        <dbReference type="ARBA" id="ARBA00022801"/>
    </source>
</evidence>
<comment type="caution">
    <text evidence="6">The sequence shown here is derived from an EMBL/GenBank/DDBJ whole genome shotgun (WGS) entry which is preliminary data.</text>
</comment>
<protein>
    <recommendedName>
        <fullName evidence="5">Ubiquitin-like protease family profile domain-containing protein</fullName>
    </recommendedName>
</protein>
<dbReference type="InterPro" id="IPR003653">
    <property type="entry name" value="Peptidase_C48_C"/>
</dbReference>
<dbReference type="GO" id="GO:0008233">
    <property type="term" value="F:peptidase activity"/>
    <property type="evidence" value="ECO:0007669"/>
    <property type="project" value="UniProtKB-KW"/>
</dbReference>
<evidence type="ECO:0000313" key="6">
    <source>
        <dbReference type="EMBL" id="KAL3643683.1"/>
    </source>
</evidence>
<dbReference type="Pfam" id="PF02902">
    <property type="entry name" value="Peptidase_C48"/>
    <property type="match status" value="1"/>
</dbReference>
<accession>A0ABD3DNL8</accession>
<feature type="compositionally biased region" description="Basic and acidic residues" evidence="4">
    <location>
        <begin position="269"/>
        <end position="280"/>
    </location>
</feature>
<evidence type="ECO:0000256" key="4">
    <source>
        <dbReference type="SAM" id="MobiDB-lite"/>
    </source>
</evidence>
<dbReference type="EMBL" id="JAVIJP010000016">
    <property type="protein sequence ID" value="KAL3643683.1"/>
    <property type="molecule type" value="Genomic_DNA"/>
</dbReference>
<dbReference type="PANTHER" id="PTHR34835">
    <property type="entry name" value="OS07G0283600 PROTEIN-RELATED"/>
    <property type="match status" value="1"/>
</dbReference>
<gene>
    <name evidence="6" type="ORF">CASFOL_014498</name>
</gene>
<evidence type="ECO:0000313" key="7">
    <source>
        <dbReference type="Proteomes" id="UP001632038"/>
    </source>
</evidence>
<reference evidence="7" key="1">
    <citation type="journal article" date="2024" name="IScience">
        <title>Strigolactones Initiate the Formation of Haustorium-like Structures in Castilleja.</title>
        <authorList>
            <person name="Buerger M."/>
            <person name="Peterson D."/>
            <person name="Chory J."/>
        </authorList>
    </citation>
    <scope>NUCLEOTIDE SEQUENCE [LARGE SCALE GENOMIC DNA]</scope>
</reference>
<feature type="region of interest" description="Disordered" evidence="4">
    <location>
        <begin position="195"/>
        <end position="227"/>
    </location>
</feature>
<evidence type="ECO:0000256" key="2">
    <source>
        <dbReference type="ARBA" id="ARBA00022670"/>
    </source>
</evidence>
<feature type="region of interest" description="Disordered" evidence="4">
    <location>
        <begin position="1"/>
        <end position="55"/>
    </location>
</feature>
<dbReference type="Proteomes" id="UP001632038">
    <property type="component" value="Unassembled WGS sequence"/>
</dbReference>
<organism evidence="6 7">
    <name type="scientific">Castilleja foliolosa</name>
    <dbReference type="NCBI Taxonomy" id="1961234"/>
    <lineage>
        <taxon>Eukaryota</taxon>
        <taxon>Viridiplantae</taxon>
        <taxon>Streptophyta</taxon>
        <taxon>Embryophyta</taxon>
        <taxon>Tracheophyta</taxon>
        <taxon>Spermatophyta</taxon>
        <taxon>Magnoliopsida</taxon>
        <taxon>eudicotyledons</taxon>
        <taxon>Gunneridae</taxon>
        <taxon>Pentapetalae</taxon>
        <taxon>asterids</taxon>
        <taxon>lamiids</taxon>
        <taxon>Lamiales</taxon>
        <taxon>Orobanchaceae</taxon>
        <taxon>Pedicularideae</taxon>
        <taxon>Castillejinae</taxon>
        <taxon>Castilleja</taxon>
    </lineage>
</organism>
<dbReference type="PANTHER" id="PTHR34835:SF90">
    <property type="entry name" value="AMINOTRANSFERASE-LIKE PLANT MOBILE DOMAIN-CONTAINING PROTEIN"/>
    <property type="match status" value="1"/>
</dbReference>
<feature type="region of interest" description="Disordered" evidence="4">
    <location>
        <begin position="733"/>
        <end position="752"/>
    </location>
</feature>
<proteinExistence type="inferred from homology"/>
<evidence type="ECO:0000256" key="1">
    <source>
        <dbReference type="ARBA" id="ARBA00005234"/>
    </source>
</evidence>
<comment type="similarity">
    <text evidence="1">Belongs to the peptidase C48 family.</text>
</comment>
<feature type="compositionally biased region" description="Basic and acidic residues" evidence="4">
    <location>
        <begin position="8"/>
        <end position="18"/>
    </location>
</feature>
<feature type="region of interest" description="Disordered" evidence="4">
    <location>
        <begin position="256"/>
        <end position="284"/>
    </location>
</feature>
<name>A0ABD3DNL8_9LAMI</name>
<sequence>MNTRLAKVKREIGEDMARKAAKNKQPRKTNLPTEGVITEEMMTTEEPTELMNQEGRSEDEVIKNLGAGNAAENVREPTGVVIEEGSPSNEGNFHLEPTDVVIEEGSPSNQGIENMEAENRAETVEVAENMWAQLLEKIVTESLAPEKTVHVDVVGPKQGDQSRDTLAKYTRTLKPTRKKTTVGKKAARGIIIREPGVGNDKGATGTSTKDISKDAVEKGTKTKADVPDKGKKVADVADIDRVGKRRKGEVCIAKEKKPKRTKNVQGESSTREQNTDDAEPHAYPTMKTRNAGYALIRVFKQLSTEQRKTVESMGFGGLLDFNVAETPSTLGYWLLENFDPMACVIKLRNGRELRVEADDVTHVLGIPNGRTLIKRKAKQLPHPVVTEFKSFFTNHSPNITTHLVGDELLTRGADCIWFKRMFLILITTCLIECCGNGYVISRIIPNFEDPDRARELSWGTYIKKCLAEEVIDWRKKKNKPEAFFTGPLMFLMLLYVDRVDLMDLLVTRVCPSVKGWTCTLLRQREKNEVMAGGFGLGYPVDRVNVGVQEHLIGSKCRRSSPLSENAQVRVDGDGKSTGESSVQSFAETLLRKSRLVADTISEIIDMVQSAPVSFTEDPNVMKLVGKTEHLLGCKLAKTEVAEAVYDDAEPISTWDNEDFWSGAEITTMWDGLSKGISKRDELRAMAFDSPPFSLGMTQDYPDQVVHGNADKPCPPEATGTKVTVVEEVVKNGKGKAKMSTQEASLDPPTQDDVNVTKRVTRKAALKKKSKSSCSPFMVRATDGGEALSKVEKELCYWVMTNDELGSDYVVYDEENYDLPRMDIMTLGSGLYVVPAVIDIWSIVLNQKEALRSSSTPARFFSTTDVTMYPIVYPKEEWSRSECEEEFLKKFRTTFNDNAAMTLNEVEIFIFPIFQAEHFYIICFNIKSKRIDIIDNSKAKDELPIEAKYEHIPNTLTAYLAKFLETEGLNTKAEIVANSSTNRPKMAWRDDTNPADCAIYTMRHMETYFGQPPKQWTAGISTGDRHKKIQLLRAKY</sequence>
<feature type="domain" description="Ubiquitin-like protease family profile" evidence="5">
    <location>
        <begin position="880"/>
        <end position="1015"/>
    </location>
</feature>
<dbReference type="Gene3D" id="3.40.395.10">
    <property type="entry name" value="Adenoviral Proteinase, Chain A"/>
    <property type="match status" value="1"/>
</dbReference>
<keyword evidence="2" id="KW-0645">Protease</keyword>
<feature type="compositionally biased region" description="Basic and acidic residues" evidence="4">
    <location>
        <begin position="210"/>
        <end position="227"/>
    </location>
</feature>
<dbReference type="AlphaFoldDB" id="A0ABD3DNL8"/>